<proteinExistence type="predicted"/>
<reference evidence="1" key="1">
    <citation type="submission" date="2021-01" db="UniProtKB">
        <authorList>
            <consortium name="EnsemblPlants"/>
        </authorList>
    </citation>
    <scope>IDENTIFICATION</scope>
</reference>
<sequence>MDEVDSKTHVMTNVMHYAFKFPDYKLSVLNNSFHLIPNQRRAFQRIDSKSKILKPAIVRLGCSGTVEEGNIALD</sequence>
<dbReference type="AlphaFoldDB" id="A0A7N1A5R2"/>
<evidence type="ECO:0000313" key="1">
    <source>
        <dbReference type="EnsemblPlants" id="Kaladp0292s0012.1.v1.1"/>
    </source>
</evidence>
<protein>
    <submittedName>
        <fullName evidence="1">Uncharacterized protein</fullName>
    </submittedName>
</protein>
<accession>A0A7N1A5R2</accession>
<dbReference type="Gramene" id="Kaladp0292s0012.1.v1.1">
    <property type="protein sequence ID" value="Kaladp0292s0012.1.v1.1"/>
    <property type="gene ID" value="Kaladp0292s0012.v1.1"/>
</dbReference>
<keyword evidence="2" id="KW-1185">Reference proteome</keyword>
<dbReference type="Proteomes" id="UP000594263">
    <property type="component" value="Unplaced"/>
</dbReference>
<organism evidence="1 2">
    <name type="scientific">Kalanchoe fedtschenkoi</name>
    <name type="common">Lavender scallops</name>
    <name type="synonym">South American air plant</name>
    <dbReference type="NCBI Taxonomy" id="63787"/>
    <lineage>
        <taxon>Eukaryota</taxon>
        <taxon>Viridiplantae</taxon>
        <taxon>Streptophyta</taxon>
        <taxon>Embryophyta</taxon>
        <taxon>Tracheophyta</taxon>
        <taxon>Spermatophyta</taxon>
        <taxon>Magnoliopsida</taxon>
        <taxon>eudicotyledons</taxon>
        <taxon>Gunneridae</taxon>
        <taxon>Pentapetalae</taxon>
        <taxon>Saxifragales</taxon>
        <taxon>Crassulaceae</taxon>
        <taxon>Kalanchoe</taxon>
    </lineage>
</organism>
<name>A0A7N1A5R2_KALFE</name>
<dbReference type="EnsemblPlants" id="Kaladp0292s0012.1.v1.1">
    <property type="protein sequence ID" value="Kaladp0292s0012.1.v1.1"/>
    <property type="gene ID" value="Kaladp0292s0012.v1.1"/>
</dbReference>
<evidence type="ECO:0000313" key="2">
    <source>
        <dbReference type="Proteomes" id="UP000594263"/>
    </source>
</evidence>